<keyword evidence="2" id="KW-1185">Reference proteome</keyword>
<comment type="caution">
    <text evidence="1">The sequence shown here is derived from an EMBL/GenBank/DDBJ whole genome shotgun (WGS) entry which is preliminary data.</text>
</comment>
<evidence type="ECO:0000313" key="1">
    <source>
        <dbReference type="EMBL" id="KAH7910356.1"/>
    </source>
</evidence>
<sequence length="303" mass="34590">MDRRDVSVVDSVSTEKYLRIASISIAAYDYIITLPAEYRFYRSQPHIFHLSLACVLFVLIRYLSIIVIAVSNYGVFATTFTPETCGEFFLVAPIFKVLQTMVSQVILGVRTFNITRRDRRMGILLLIIFALSTTMEWFTNMYNRIAVSVDGSCTPANTGAHLSAFYYLVSMLYDLATLVISTIYLLRFNTHSGRFARLIRVMIYDGLGFFVVLTASNVLNLILYRASDEAVQSSGASLGYAVTWIMSQRILIHLRGKHMPTLYFFNFNSWVSSIPLYHISLNLYPLPTPPYIQISYNWCPVLF</sequence>
<name>A0ACB8AA48_9AGAM</name>
<evidence type="ECO:0000313" key="2">
    <source>
        <dbReference type="Proteomes" id="UP000790377"/>
    </source>
</evidence>
<proteinExistence type="predicted"/>
<organism evidence="1 2">
    <name type="scientific">Hygrophoropsis aurantiaca</name>
    <dbReference type="NCBI Taxonomy" id="72124"/>
    <lineage>
        <taxon>Eukaryota</taxon>
        <taxon>Fungi</taxon>
        <taxon>Dikarya</taxon>
        <taxon>Basidiomycota</taxon>
        <taxon>Agaricomycotina</taxon>
        <taxon>Agaricomycetes</taxon>
        <taxon>Agaricomycetidae</taxon>
        <taxon>Boletales</taxon>
        <taxon>Coniophorineae</taxon>
        <taxon>Hygrophoropsidaceae</taxon>
        <taxon>Hygrophoropsis</taxon>
    </lineage>
</organism>
<gene>
    <name evidence="1" type="ORF">BJ138DRAFT_1153035</name>
</gene>
<reference evidence="1" key="1">
    <citation type="journal article" date="2021" name="New Phytol.">
        <title>Evolutionary innovations through gain and loss of genes in the ectomycorrhizal Boletales.</title>
        <authorList>
            <person name="Wu G."/>
            <person name="Miyauchi S."/>
            <person name="Morin E."/>
            <person name="Kuo A."/>
            <person name="Drula E."/>
            <person name="Varga T."/>
            <person name="Kohler A."/>
            <person name="Feng B."/>
            <person name="Cao Y."/>
            <person name="Lipzen A."/>
            <person name="Daum C."/>
            <person name="Hundley H."/>
            <person name="Pangilinan J."/>
            <person name="Johnson J."/>
            <person name="Barry K."/>
            <person name="LaButti K."/>
            <person name="Ng V."/>
            <person name="Ahrendt S."/>
            <person name="Min B."/>
            <person name="Choi I.G."/>
            <person name="Park H."/>
            <person name="Plett J.M."/>
            <person name="Magnuson J."/>
            <person name="Spatafora J.W."/>
            <person name="Nagy L.G."/>
            <person name="Henrissat B."/>
            <person name="Grigoriev I.V."/>
            <person name="Yang Z.L."/>
            <person name="Xu J."/>
            <person name="Martin F.M."/>
        </authorList>
    </citation>
    <scope>NUCLEOTIDE SEQUENCE</scope>
    <source>
        <strain evidence="1">ATCC 28755</strain>
    </source>
</reference>
<dbReference type="Proteomes" id="UP000790377">
    <property type="component" value="Unassembled WGS sequence"/>
</dbReference>
<accession>A0ACB8AA48</accession>
<dbReference type="EMBL" id="MU267716">
    <property type="protein sequence ID" value="KAH7910356.1"/>
    <property type="molecule type" value="Genomic_DNA"/>
</dbReference>
<protein>
    <submittedName>
        <fullName evidence="1">Uncharacterized protein</fullName>
    </submittedName>
</protein>